<dbReference type="AlphaFoldDB" id="A0A418NL95"/>
<protein>
    <submittedName>
        <fullName evidence="4">DUF4880 domain-containing protein</fullName>
    </submittedName>
</protein>
<reference evidence="4 5" key="1">
    <citation type="submission" date="2018-08" db="EMBL/GenBank/DDBJ databases">
        <title>Altererythrobacter sp.Ery1 and Ery12, the genome sequencing of novel strains in genus Alterythrobacter.</title>
        <authorList>
            <person name="Cheng H."/>
            <person name="Wu Y.-H."/>
            <person name="Fang C."/>
            <person name="Xu X.-W."/>
        </authorList>
    </citation>
    <scope>NUCLEOTIDE SEQUENCE [LARGE SCALE GENOMIC DNA]</scope>
    <source>
        <strain evidence="4 5">Ery1</strain>
    </source>
</reference>
<sequence>MRKTMASVMKTAAQTETEAAEWLARRDAGDWDDADQSALDLWMEESLSNKIAFLRLESAWNMADRLRASALNPVDVEVDSEVEPGAEIVELPRRPVLARVPKWIWPSAAAAMLALIVVPFAMRTEPAQVYSTPVGGFQDLPLADGSRIELNTDTQLSVDFSDDERRVRMSRGEAFFEVAKDEARPFVVQAGDYRVIAVGTAFSVRYTGNDIDVAVTEGKVRVEGPARTDGTLETAFVSAGQIADAEATQAVVRPAPAGEIDRSLAWRDRLLVFDNRPLGEVAAEFNRYNQQKLVVDQSAVGVMVDGTFKPGNIGGFVRLLDQGFDVVAERTPDGRILLRVRR</sequence>
<feature type="domain" description="FecR protein" evidence="2">
    <location>
        <begin position="129"/>
        <end position="221"/>
    </location>
</feature>
<dbReference type="EMBL" id="QXFK01000011">
    <property type="protein sequence ID" value="RIV80318.1"/>
    <property type="molecule type" value="Genomic_DNA"/>
</dbReference>
<dbReference type="Proteomes" id="UP000285092">
    <property type="component" value="Unassembled WGS sequence"/>
</dbReference>
<keyword evidence="1" id="KW-0812">Transmembrane</keyword>
<dbReference type="OrthoDB" id="7429207at2"/>
<dbReference type="GO" id="GO:0016989">
    <property type="term" value="F:sigma factor antagonist activity"/>
    <property type="evidence" value="ECO:0007669"/>
    <property type="project" value="TreeGrafter"/>
</dbReference>
<comment type="caution">
    <text evidence="4">The sequence shown here is derived from an EMBL/GenBank/DDBJ whole genome shotgun (WGS) entry which is preliminary data.</text>
</comment>
<evidence type="ECO:0000259" key="3">
    <source>
        <dbReference type="Pfam" id="PF16220"/>
    </source>
</evidence>
<accession>A0A418NL95</accession>
<keyword evidence="5" id="KW-1185">Reference proteome</keyword>
<dbReference type="PIRSF" id="PIRSF018266">
    <property type="entry name" value="FecR"/>
    <property type="match status" value="1"/>
</dbReference>
<dbReference type="PANTHER" id="PTHR30273:SF2">
    <property type="entry name" value="PROTEIN FECR"/>
    <property type="match status" value="1"/>
</dbReference>
<dbReference type="Gene3D" id="2.60.120.1440">
    <property type="match status" value="1"/>
</dbReference>
<dbReference type="Pfam" id="PF16220">
    <property type="entry name" value="DUF4880"/>
    <property type="match status" value="1"/>
</dbReference>
<evidence type="ECO:0000259" key="2">
    <source>
        <dbReference type="Pfam" id="PF04773"/>
    </source>
</evidence>
<evidence type="ECO:0000313" key="4">
    <source>
        <dbReference type="EMBL" id="RIV80318.1"/>
    </source>
</evidence>
<feature type="domain" description="FecR N-terminal" evidence="3">
    <location>
        <begin position="18"/>
        <end position="58"/>
    </location>
</feature>
<organism evidence="4 5">
    <name type="scientific">Pelagerythrobacter aerophilus</name>
    <dbReference type="NCBI Taxonomy" id="2306995"/>
    <lineage>
        <taxon>Bacteria</taxon>
        <taxon>Pseudomonadati</taxon>
        <taxon>Pseudomonadota</taxon>
        <taxon>Alphaproteobacteria</taxon>
        <taxon>Sphingomonadales</taxon>
        <taxon>Erythrobacteraceae</taxon>
        <taxon>Pelagerythrobacter</taxon>
    </lineage>
</organism>
<dbReference type="InterPro" id="IPR006860">
    <property type="entry name" value="FecR"/>
</dbReference>
<keyword evidence="1" id="KW-0472">Membrane</keyword>
<dbReference type="PANTHER" id="PTHR30273">
    <property type="entry name" value="PERIPLASMIC SIGNAL SENSOR AND SIGMA FACTOR ACTIVATOR FECR-RELATED"/>
    <property type="match status" value="1"/>
</dbReference>
<gene>
    <name evidence="4" type="ORF">D2V04_03240</name>
</gene>
<dbReference type="InterPro" id="IPR032623">
    <property type="entry name" value="FecR_N"/>
</dbReference>
<dbReference type="InterPro" id="IPR012373">
    <property type="entry name" value="Ferrdict_sens_TM"/>
</dbReference>
<name>A0A418NL95_9SPHN</name>
<evidence type="ECO:0000313" key="5">
    <source>
        <dbReference type="Proteomes" id="UP000285092"/>
    </source>
</evidence>
<feature type="transmembrane region" description="Helical" evidence="1">
    <location>
        <begin position="103"/>
        <end position="122"/>
    </location>
</feature>
<keyword evidence="1" id="KW-1133">Transmembrane helix</keyword>
<proteinExistence type="predicted"/>
<evidence type="ECO:0000256" key="1">
    <source>
        <dbReference type="SAM" id="Phobius"/>
    </source>
</evidence>
<dbReference type="Pfam" id="PF04773">
    <property type="entry name" value="FecR"/>
    <property type="match status" value="1"/>
</dbReference>